<organism evidence="1 2">
    <name type="scientific">Schizophyllum amplum</name>
    <dbReference type="NCBI Taxonomy" id="97359"/>
    <lineage>
        <taxon>Eukaryota</taxon>
        <taxon>Fungi</taxon>
        <taxon>Dikarya</taxon>
        <taxon>Basidiomycota</taxon>
        <taxon>Agaricomycotina</taxon>
        <taxon>Agaricomycetes</taxon>
        <taxon>Agaricomycetidae</taxon>
        <taxon>Agaricales</taxon>
        <taxon>Schizophyllaceae</taxon>
        <taxon>Schizophyllum</taxon>
    </lineage>
</organism>
<dbReference type="SUPFAM" id="SSF52047">
    <property type="entry name" value="RNI-like"/>
    <property type="match status" value="1"/>
</dbReference>
<dbReference type="EMBL" id="VDMD01000032">
    <property type="protein sequence ID" value="TRM58918.1"/>
    <property type="molecule type" value="Genomic_DNA"/>
</dbReference>
<proteinExistence type="predicted"/>
<reference evidence="1 2" key="1">
    <citation type="journal article" date="2019" name="New Phytol.">
        <title>Comparative genomics reveals unique wood-decay strategies and fruiting body development in the Schizophyllaceae.</title>
        <authorList>
            <person name="Almasi E."/>
            <person name="Sahu N."/>
            <person name="Krizsan K."/>
            <person name="Balint B."/>
            <person name="Kovacs G.M."/>
            <person name="Kiss B."/>
            <person name="Cseklye J."/>
            <person name="Drula E."/>
            <person name="Henrissat B."/>
            <person name="Nagy I."/>
            <person name="Chovatia M."/>
            <person name="Adam C."/>
            <person name="LaButti K."/>
            <person name="Lipzen A."/>
            <person name="Riley R."/>
            <person name="Grigoriev I.V."/>
            <person name="Nagy L.G."/>
        </authorList>
    </citation>
    <scope>NUCLEOTIDE SEQUENCE [LARGE SCALE GENOMIC DNA]</scope>
    <source>
        <strain evidence="1 2">NL-1724</strain>
    </source>
</reference>
<gene>
    <name evidence="1" type="ORF">BD626DRAFT_573171</name>
</gene>
<dbReference type="OrthoDB" id="2841072at2759"/>
<evidence type="ECO:0008006" key="3">
    <source>
        <dbReference type="Google" id="ProtNLM"/>
    </source>
</evidence>
<dbReference type="Gene3D" id="3.80.10.10">
    <property type="entry name" value="Ribonuclease Inhibitor"/>
    <property type="match status" value="1"/>
</dbReference>
<comment type="caution">
    <text evidence="1">The sequence shown here is derived from an EMBL/GenBank/DDBJ whole genome shotgun (WGS) entry which is preliminary data.</text>
</comment>
<keyword evidence="2" id="KW-1185">Reference proteome</keyword>
<protein>
    <recommendedName>
        <fullName evidence="3">F-box domain-containing protein</fullName>
    </recommendedName>
</protein>
<dbReference type="AlphaFoldDB" id="A0A550C2C5"/>
<evidence type="ECO:0000313" key="1">
    <source>
        <dbReference type="EMBL" id="TRM58918.1"/>
    </source>
</evidence>
<dbReference type="InterPro" id="IPR032675">
    <property type="entry name" value="LRR_dom_sf"/>
</dbReference>
<accession>A0A550C2C5</accession>
<dbReference type="STRING" id="97359.A0A550C2C5"/>
<evidence type="ECO:0000313" key="2">
    <source>
        <dbReference type="Proteomes" id="UP000320762"/>
    </source>
</evidence>
<sequence length="526" mass="59355">MHYALSIPEIRHTICAEVVSHDALSKLSRVSHDWHDSANVILWQSLDSLIPLLRLMPAEIWKMKEGHLSRRRKFTFCRPLKPHDWTPVYERATLVREILLHQRHESTYDKLEESEVVLRAICHCPPPLTLLPRLRRLEFRNWGNPHEYRSRCFLQLVSSSLKYLHVEGPWPKSFDFTSLVHACPAIETIRYTSWELDLSTELAGALVSWRTLTDVDIQVPGRALGLIMSCLAQLPSLAGLRIYCAEYLQAVPSPRLPHNSFPSLRRLVLVSLQHVVVDAVICSWDKRQIQALTLSPHVGGSAAELLHTIACLNEHCEPLALDELTIAGDWLISLHLITPLSRFCNLTNVAIGGTSGSGITDDGYAQLAQLWPKLRRLQLGLPYFPSGPLSCTLSALLHFAKNCHHLERLTLPLDAIDVPNPVPQADLLICRNSSLTYLHVGRASINDPTAVALFLSAIFPGLQEVVCSGESEFNQEEDGAVRGREMIRKWAEVRKMLGVLRKEEYMQWDFVEAMVPGSRVCCIMDV</sequence>
<name>A0A550C2C5_9AGAR</name>
<dbReference type="Proteomes" id="UP000320762">
    <property type="component" value="Unassembled WGS sequence"/>
</dbReference>